<organism evidence="3 4">
    <name type="scientific">Duganella margarita</name>
    <dbReference type="NCBI Taxonomy" id="2692170"/>
    <lineage>
        <taxon>Bacteria</taxon>
        <taxon>Pseudomonadati</taxon>
        <taxon>Pseudomonadota</taxon>
        <taxon>Betaproteobacteria</taxon>
        <taxon>Burkholderiales</taxon>
        <taxon>Oxalobacteraceae</taxon>
        <taxon>Telluria group</taxon>
        <taxon>Duganella</taxon>
    </lineage>
</organism>
<dbReference type="InterPro" id="IPR008258">
    <property type="entry name" value="Transglycosylase_SLT_dom_1"/>
</dbReference>
<evidence type="ECO:0000313" key="4">
    <source>
        <dbReference type="Proteomes" id="UP000469734"/>
    </source>
</evidence>
<accession>A0A7X4H082</accession>
<comment type="similarity">
    <text evidence="1">Belongs to the transglycosylase Slt family.</text>
</comment>
<proteinExistence type="inferred from homology"/>
<dbReference type="SUPFAM" id="SSF53955">
    <property type="entry name" value="Lysozyme-like"/>
    <property type="match status" value="1"/>
</dbReference>
<evidence type="ECO:0000256" key="1">
    <source>
        <dbReference type="ARBA" id="ARBA00007734"/>
    </source>
</evidence>
<dbReference type="AlphaFoldDB" id="A0A7X4H082"/>
<sequence length="223" mass="25094">MYRSRHSRAGGNPCGATAAARHGLPRARARRWWLALVLACAAPLALAGNQKEEALADSVRLALSNAIKDATPPTPSFRNPSDEARYRNWLDTMSYRLKRKLADEQTRTEFLATVWYEARRAGLDPGMVLGLIQVESAYRKYAVSIVGARGYMQVMPFWTNVIGDRNRSALFNMQTNLRYGCSILRMYLDMEAGNVYLALGRYNGSRGKPEYPNAVLAAWNNWK</sequence>
<dbReference type="PANTHER" id="PTHR37423:SF2">
    <property type="entry name" value="MEMBRANE-BOUND LYTIC MUREIN TRANSGLYCOSYLASE C"/>
    <property type="match status" value="1"/>
</dbReference>
<reference evidence="3 4" key="1">
    <citation type="submission" date="2019-12" db="EMBL/GenBank/DDBJ databases">
        <title>Novel species isolated from a subtropical stream in China.</title>
        <authorList>
            <person name="Lu H."/>
        </authorList>
    </citation>
    <scope>NUCLEOTIDE SEQUENCE [LARGE SCALE GENOMIC DNA]</scope>
    <source>
        <strain evidence="3 4">FT134W</strain>
    </source>
</reference>
<evidence type="ECO:0000313" key="3">
    <source>
        <dbReference type="EMBL" id="MYM72301.1"/>
    </source>
</evidence>
<dbReference type="EMBL" id="WWCR01000006">
    <property type="protein sequence ID" value="MYM72301.1"/>
    <property type="molecule type" value="Genomic_DNA"/>
</dbReference>
<dbReference type="RefSeq" id="WP_161049818.1">
    <property type="nucleotide sequence ID" value="NZ_WWCR01000006.1"/>
</dbReference>
<dbReference type="CDD" id="cd00254">
    <property type="entry name" value="LT-like"/>
    <property type="match status" value="1"/>
</dbReference>
<gene>
    <name evidence="3" type="ORF">GTP56_08830</name>
</gene>
<dbReference type="InterPro" id="IPR023346">
    <property type="entry name" value="Lysozyme-like_dom_sf"/>
</dbReference>
<dbReference type="Proteomes" id="UP000469734">
    <property type="component" value="Unassembled WGS sequence"/>
</dbReference>
<comment type="caution">
    <text evidence="3">The sequence shown here is derived from an EMBL/GenBank/DDBJ whole genome shotgun (WGS) entry which is preliminary data.</text>
</comment>
<feature type="domain" description="Transglycosylase SLT" evidence="2">
    <location>
        <begin position="117"/>
        <end position="207"/>
    </location>
</feature>
<dbReference type="PANTHER" id="PTHR37423">
    <property type="entry name" value="SOLUBLE LYTIC MUREIN TRANSGLYCOSYLASE-RELATED"/>
    <property type="match status" value="1"/>
</dbReference>
<name>A0A7X4H082_9BURK</name>
<evidence type="ECO:0000259" key="2">
    <source>
        <dbReference type="Pfam" id="PF01464"/>
    </source>
</evidence>
<dbReference type="Gene3D" id="1.10.530.10">
    <property type="match status" value="1"/>
</dbReference>
<protein>
    <submittedName>
        <fullName evidence="3">Transglycosylase SLT domain-containing protein</fullName>
    </submittedName>
</protein>
<dbReference type="Pfam" id="PF01464">
    <property type="entry name" value="SLT"/>
    <property type="match status" value="1"/>
</dbReference>